<dbReference type="PRINTS" id="PR00019">
    <property type="entry name" value="LEURICHRPT"/>
</dbReference>
<evidence type="ECO:0000256" key="10">
    <source>
        <dbReference type="ARBA" id="ARBA00023136"/>
    </source>
</evidence>
<evidence type="ECO:0000256" key="13">
    <source>
        <dbReference type="ARBA" id="ARBA00023198"/>
    </source>
</evidence>
<feature type="chain" id="PRO_5043931447" evidence="14">
    <location>
        <begin position="25"/>
        <end position="918"/>
    </location>
</feature>
<comment type="similarity">
    <text evidence="2">Belongs to the Toll-like receptor family.</text>
</comment>
<keyword evidence="4" id="KW-0433">Leucine-rich repeat</keyword>
<dbReference type="SUPFAM" id="SSF52200">
    <property type="entry name" value="Toll/Interleukin receptor TIR domain"/>
    <property type="match status" value="1"/>
</dbReference>
<keyword evidence="7" id="KW-0677">Repeat</keyword>
<dbReference type="Pfam" id="PF01582">
    <property type="entry name" value="TIR"/>
    <property type="match status" value="1"/>
</dbReference>
<dbReference type="Proteomes" id="UP001178508">
    <property type="component" value="Chromosome 19"/>
</dbReference>
<dbReference type="InterPro" id="IPR000157">
    <property type="entry name" value="TIR_dom"/>
</dbReference>
<accession>A0AAV1H5Q8</accession>
<keyword evidence="6 14" id="KW-0732">Signal</keyword>
<dbReference type="Gene3D" id="3.80.10.10">
    <property type="entry name" value="Ribonuclease Inhibitor"/>
    <property type="match status" value="4"/>
</dbReference>
<dbReference type="SMART" id="SM00255">
    <property type="entry name" value="TIR"/>
    <property type="match status" value="1"/>
</dbReference>
<dbReference type="GO" id="GO:0007165">
    <property type="term" value="P:signal transduction"/>
    <property type="evidence" value="ECO:0007669"/>
    <property type="project" value="InterPro"/>
</dbReference>
<dbReference type="SMART" id="SM00365">
    <property type="entry name" value="LRR_SD22"/>
    <property type="match status" value="5"/>
</dbReference>
<dbReference type="GO" id="GO:0005886">
    <property type="term" value="C:plasma membrane"/>
    <property type="evidence" value="ECO:0007669"/>
    <property type="project" value="TreeGrafter"/>
</dbReference>
<dbReference type="GO" id="GO:0006954">
    <property type="term" value="P:inflammatory response"/>
    <property type="evidence" value="ECO:0007669"/>
    <property type="project" value="UniProtKB-KW"/>
</dbReference>
<evidence type="ECO:0000256" key="4">
    <source>
        <dbReference type="ARBA" id="ARBA00022614"/>
    </source>
</evidence>
<protein>
    <submittedName>
        <fullName evidence="16">Toll-like receptor 13</fullName>
    </submittedName>
</protein>
<evidence type="ECO:0000313" key="16">
    <source>
        <dbReference type="EMBL" id="CAJ1080890.1"/>
    </source>
</evidence>
<evidence type="ECO:0000256" key="11">
    <source>
        <dbReference type="ARBA" id="ARBA00023170"/>
    </source>
</evidence>
<evidence type="ECO:0000256" key="7">
    <source>
        <dbReference type="ARBA" id="ARBA00022737"/>
    </source>
</evidence>
<dbReference type="AlphaFoldDB" id="A0AAV1H5Q8"/>
<dbReference type="PRINTS" id="PR01537">
    <property type="entry name" value="INTRLKN1R1F"/>
</dbReference>
<evidence type="ECO:0000256" key="2">
    <source>
        <dbReference type="ARBA" id="ARBA00009634"/>
    </source>
</evidence>
<keyword evidence="10" id="KW-0472">Membrane</keyword>
<evidence type="ECO:0000256" key="5">
    <source>
        <dbReference type="ARBA" id="ARBA00022692"/>
    </source>
</evidence>
<dbReference type="PROSITE" id="PS51450">
    <property type="entry name" value="LRR"/>
    <property type="match status" value="4"/>
</dbReference>
<dbReference type="FunFam" id="3.40.50.10140:FF:000001">
    <property type="entry name" value="Toll-like receptor 2"/>
    <property type="match status" value="1"/>
</dbReference>
<organism evidence="16 17">
    <name type="scientific">Xyrichtys novacula</name>
    <name type="common">Pearly razorfish</name>
    <name type="synonym">Hemipteronotus novacula</name>
    <dbReference type="NCBI Taxonomy" id="13765"/>
    <lineage>
        <taxon>Eukaryota</taxon>
        <taxon>Metazoa</taxon>
        <taxon>Chordata</taxon>
        <taxon>Craniata</taxon>
        <taxon>Vertebrata</taxon>
        <taxon>Euteleostomi</taxon>
        <taxon>Actinopterygii</taxon>
        <taxon>Neopterygii</taxon>
        <taxon>Teleostei</taxon>
        <taxon>Neoteleostei</taxon>
        <taxon>Acanthomorphata</taxon>
        <taxon>Eupercaria</taxon>
        <taxon>Labriformes</taxon>
        <taxon>Labridae</taxon>
        <taxon>Xyrichtys</taxon>
    </lineage>
</organism>
<dbReference type="PROSITE" id="PS50104">
    <property type="entry name" value="TIR"/>
    <property type="match status" value="1"/>
</dbReference>
<dbReference type="GO" id="GO:0045087">
    <property type="term" value="P:innate immune response"/>
    <property type="evidence" value="ECO:0007669"/>
    <property type="project" value="UniProtKB-KW"/>
</dbReference>
<evidence type="ECO:0000256" key="1">
    <source>
        <dbReference type="ARBA" id="ARBA00004479"/>
    </source>
</evidence>
<feature type="signal peptide" evidence="14">
    <location>
        <begin position="1"/>
        <end position="24"/>
    </location>
</feature>
<dbReference type="PANTHER" id="PTHR24365:SF522">
    <property type="entry name" value="LOW QUALITY PROTEIN: TOLL-LIKE RECEPTOR 13-RELATED"/>
    <property type="match status" value="1"/>
</dbReference>
<keyword evidence="13" id="KW-0395">Inflammatory response</keyword>
<reference evidence="16" key="1">
    <citation type="submission" date="2023-08" db="EMBL/GenBank/DDBJ databases">
        <authorList>
            <person name="Alioto T."/>
            <person name="Alioto T."/>
            <person name="Gomez Garrido J."/>
        </authorList>
    </citation>
    <scope>NUCLEOTIDE SEQUENCE</scope>
</reference>
<name>A0AAV1H5Q8_XYRNO</name>
<keyword evidence="11 16" id="KW-0675">Receptor</keyword>
<evidence type="ECO:0000256" key="6">
    <source>
        <dbReference type="ARBA" id="ARBA00022729"/>
    </source>
</evidence>
<dbReference type="InterPro" id="IPR001611">
    <property type="entry name" value="Leu-rich_rpt"/>
</dbReference>
<dbReference type="InterPro" id="IPR032675">
    <property type="entry name" value="LRR_dom_sf"/>
</dbReference>
<dbReference type="InterPro" id="IPR003591">
    <property type="entry name" value="Leu-rich_rpt_typical-subtyp"/>
</dbReference>
<proteinExistence type="inferred from homology"/>
<evidence type="ECO:0000313" key="17">
    <source>
        <dbReference type="Proteomes" id="UP001178508"/>
    </source>
</evidence>
<evidence type="ECO:0000256" key="3">
    <source>
        <dbReference type="ARBA" id="ARBA00022588"/>
    </source>
</evidence>
<dbReference type="Pfam" id="PF13855">
    <property type="entry name" value="LRR_8"/>
    <property type="match status" value="3"/>
</dbReference>
<evidence type="ECO:0000259" key="15">
    <source>
        <dbReference type="PROSITE" id="PS50104"/>
    </source>
</evidence>
<evidence type="ECO:0000256" key="9">
    <source>
        <dbReference type="ARBA" id="ARBA00022989"/>
    </source>
</evidence>
<keyword evidence="9" id="KW-1133">Transmembrane helix</keyword>
<dbReference type="InterPro" id="IPR035897">
    <property type="entry name" value="Toll_tir_struct_dom_sf"/>
</dbReference>
<evidence type="ECO:0000256" key="12">
    <source>
        <dbReference type="ARBA" id="ARBA00023180"/>
    </source>
</evidence>
<dbReference type="SMART" id="SM00369">
    <property type="entry name" value="LRR_TYP"/>
    <property type="match status" value="12"/>
</dbReference>
<keyword evidence="3" id="KW-0399">Innate immunity</keyword>
<keyword evidence="12" id="KW-0325">Glycoprotein</keyword>
<gene>
    <name evidence="16" type="ORF">XNOV1_A032196</name>
</gene>
<comment type="subcellular location">
    <subcellularLocation>
        <location evidence="1">Membrane</location>
        <topology evidence="1">Single-pass type I membrane protein</topology>
    </subcellularLocation>
</comment>
<dbReference type="PANTHER" id="PTHR24365">
    <property type="entry name" value="TOLL-LIKE RECEPTOR"/>
    <property type="match status" value="1"/>
</dbReference>
<keyword evidence="8" id="KW-0391">Immunity</keyword>
<evidence type="ECO:0000256" key="8">
    <source>
        <dbReference type="ARBA" id="ARBA00022859"/>
    </source>
</evidence>
<dbReference type="Gene3D" id="3.40.50.10140">
    <property type="entry name" value="Toll/interleukin-1 receptor homology (TIR) domain"/>
    <property type="match status" value="1"/>
</dbReference>
<dbReference type="FunFam" id="3.80.10.10:FF:001164">
    <property type="entry name" value="GH01279p"/>
    <property type="match status" value="1"/>
</dbReference>
<dbReference type="GO" id="GO:0038023">
    <property type="term" value="F:signaling receptor activity"/>
    <property type="evidence" value="ECO:0007669"/>
    <property type="project" value="TreeGrafter"/>
</dbReference>
<sequence>MNCLKKRMQTILLLLLLNTSACYSYGFKGCNRNFPQTDIMWCFNRNIANLSDVISMIPDNITTLNLSKNKIRVIPPGSFSQVVGLKHLDLSQNQLSFLKGGEFRGLDTLAFLNLTSNNISQIHLSAFEGLSRLQTLLLIHNCLTAFSSLIFSSLPAIQEVDLSLNMLKVFSCGESSGSSSLQKLNLFANKILRLNVSCFPALEYITLSNNSKLELQADAFASNPRLKGLLCQSVQAEMLLRLSAQTKKNLSWVAFSLYVEKSPLTICQLLKGMDHLGRAEIDLKGSKLPQTNSSLLDCPTPPLLIIRDANLGNVAQMPLGKANTKKLYLDNLGMTRISKTTFSGYKRVKTLQMNRNKVAIEKDTFESLTHLTFLSFDQNKIRDIDPDWFIPLKNLNCLSLTKNEITELPPRAFSTLIQLEQLYLQFNLLKYITRKPFSKLRRLTKLNLSLNIIDFIEEGTFQDLTSLRYLDLSGNRIKRLTPPILSGLTNLRQFVLYNNRLHFRSYESPFINLTSLEYVEMNYQGPGGQGLGNIGPNFFHNTHQLTSVSIGHSIKLDIHPDAFVPLVKLKSLYIAGVLTKTMNLSAVLSPLKTLKKLTLYRADLDALPANLLPPGNTLTTLQVQSNHLHTVDKTLLDALPSLRVLDITDNPLSCACENAWFKNWAIHNNQTQVTLLYNLQCDNDRRSSYLWQFDEKACSYDQVSFSLFVSCSVLDMLLVVLCLVWHAQGPALRYLMLILKAKLRGRKGAAGAKFQYDAFISYSCKDEAWVVGQLVPNLETPARGLRLCLHHRDFRPGAAVVENIEAAIFNSRHTICVVTPNFLQSDWCSMEFQLASLRLLCDGSDVLLLVFLEEMPEHCLSPYTRLRKLVRKKTYLLWPEEPKERDVFWVRLMDALKDSEEEEREEGGGEEELVKLIC</sequence>
<keyword evidence="5" id="KW-0812">Transmembrane</keyword>
<dbReference type="SUPFAM" id="SSF52058">
    <property type="entry name" value="L domain-like"/>
    <property type="match status" value="2"/>
</dbReference>
<dbReference type="EMBL" id="OY660882">
    <property type="protein sequence ID" value="CAJ1080890.1"/>
    <property type="molecule type" value="Genomic_DNA"/>
</dbReference>
<keyword evidence="17" id="KW-1185">Reference proteome</keyword>
<feature type="domain" description="TIR" evidence="15">
    <location>
        <begin position="754"/>
        <end position="896"/>
    </location>
</feature>
<evidence type="ECO:0000256" key="14">
    <source>
        <dbReference type="SAM" id="SignalP"/>
    </source>
</evidence>